<feature type="repeat" description="PPR" evidence="3">
    <location>
        <begin position="245"/>
        <end position="279"/>
    </location>
</feature>
<keyword evidence="2" id="KW-0677">Repeat</keyword>
<dbReference type="Proteomes" id="UP000652761">
    <property type="component" value="Unassembled WGS sequence"/>
</dbReference>
<evidence type="ECO:0000256" key="2">
    <source>
        <dbReference type="ARBA" id="ARBA00022737"/>
    </source>
</evidence>
<dbReference type="SUPFAM" id="SSF48452">
    <property type="entry name" value="TPR-like"/>
    <property type="match status" value="1"/>
</dbReference>
<evidence type="ECO:0000313" key="6">
    <source>
        <dbReference type="Proteomes" id="UP000652761"/>
    </source>
</evidence>
<evidence type="ECO:0000256" key="4">
    <source>
        <dbReference type="SAM" id="MobiDB-lite"/>
    </source>
</evidence>
<keyword evidence="6" id="KW-1185">Reference proteome</keyword>
<dbReference type="Gene3D" id="1.25.40.10">
    <property type="entry name" value="Tetratricopeptide repeat domain"/>
    <property type="match status" value="4"/>
</dbReference>
<feature type="repeat" description="PPR" evidence="3">
    <location>
        <begin position="104"/>
        <end position="138"/>
    </location>
</feature>
<feature type="region of interest" description="Disordered" evidence="4">
    <location>
        <begin position="1"/>
        <end position="58"/>
    </location>
</feature>
<accession>A0A843ULR4</accession>
<feature type="repeat" description="PPR" evidence="3">
    <location>
        <begin position="385"/>
        <end position="419"/>
    </location>
</feature>
<dbReference type="PROSITE" id="PS51375">
    <property type="entry name" value="PPR"/>
    <property type="match status" value="9"/>
</dbReference>
<evidence type="ECO:0000256" key="1">
    <source>
        <dbReference type="ARBA" id="ARBA00007626"/>
    </source>
</evidence>
<comment type="caution">
    <text evidence="5">The sequence shown here is derived from an EMBL/GenBank/DDBJ whole genome shotgun (WGS) entry which is preliminary data.</text>
</comment>
<protein>
    <recommendedName>
        <fullName evidence="7">Pentatricopeptide repeat-containing protein</fullName>
    </recommendedName>
</protein>
<evidence type="ECO:0000313" key="5">
    <source>
        <dbReference type="EMBL" id="MQL80849.1"/>
    </source>
</evidence>
<dbReference type="Pfam" id="PF13041">
    <property type="entry name" value="PPR_2"/>
    <property type="match status" value="1"/>
</dbReference>
<dbReference type="PANTHER" id="PTHR47447">
    <property type="entry name" value="OS03G0856100 PROTEIN"/>
    <property type="match status" value="1"/>
</dbReference>
<feature type="repeat" description="PPR" evidence="3">
    <location>
        <begin position="280"/>
        <end position="314"/>
    </location>
</feature>
<feature type="repeat" description="PPR" evidence="3">
    <location>
        <begin position="139"/>
        <end position="173"/>
    </location>
</feature>
<dbReference type="EMBL" id="NMUH01000529">
    <property type="protein sequence ID" value="MQL80849.1"/>
    <property type="molecule type" value="Genomic_DNA"/>
</dbReference>
<reference evidence="5" key="1">
    <citation type="submission" date="2017-07" db="EMBL/GenBank/DDBJ databases">
        <title>Taro Niue Genome Assembly and Annotation.</title>
        <authorList>
            <person name="Atibalentja N."/>
            <person name="Keating K."/>
            <person name="Fields C.J."/>
        </authorList>
    </citation>
    <scope>NUCLEOTIDE SEQUENCE</scope>
    <source>
        <strain evidence="5">Niue_2</strain>
        <tissue evidence="5">Leaf</tissue>
    </source>
</reference>
<comment type="similarity">
    <text evidence="1">Belongs to the PPR family. P subfamily.</text>
</comment>
<dbReference type="Pfam" id="PF12854">
    <property type="entry name" value="PPR_1"/>
    <property type="match status" value="3"/>
</dbReference>
<feature type="repeat" description="PPR" evidence="3">
    <location>
        <begin position="462"/>
        <end position="496"/>
    </location>
</feature>
<dbReference type="NCBIfam" id="TIGR00756">
    <property type="entry name" value="PPR"/>
    <property type="match status" value="8"/>
</dbReference>
<evidence type="ECO:0008006" key="7">
    <source>
        <dbReference type="Google" id="ProtNLM"/>
    </source>
</evidence>
<feature type="repeat" description="PPR" evidence="3">
    <location>
        <begin position="350"/>
        <end position="384"/>
    </location>
</feature>
<organism evidence="5 6">
    <name type="scientific">Colocasia esculenta</name>
    <name type="common">Wild taro</name>
    <name type="synonym">Arum esculentum</name>
    <dbReference type="NCBI Taxonomy" id="4460"/>
    <lineage>
        <taxon>Eukaryota</taxon>
        <taxon>Viridiplantae</taxon>
        <taxon>Streptophyta</taxon>
        <taxon>Embryophyta</taxon>
        <taxon>Tracheophyta</taxon>
        <taxon>Spermatophyta</taxon>
        <taxon>Magnoliopsida</taxon>
        <taxon>Liliopsida</taxon>
        <taxon>Araceae</taxon>
        <taxon>Aroideae</taxon>
        <taxon>Colocasieae</taxon>
        <taxon>Colocasia</taxon>
    </lineage>
</organism>
<dbReference type="InterPro" id="IPR002885">
    <property type="entry name" value="PPR_rpt"/>
</dbReference>
<name>A0A843ULR4_COLES</name>
<proteinExistence type="inferred from homology"/>
<sequence>PPLPATASVRDTSHTTAALLRAPKRSSRRTGDSRGRRGGRGGGAAAVPVARKKKMPPGSAAIKWTKHIAPPQVFQMIRAERDVRKALLIFDSATAEYPSGFRHDSRTFALVISRLTVAGQIARAEALLSRMRDEGCGLCEEAFLPVILGHARARRPLEALRVFGRMDELGCPPSRRCYVAVFSALVETNHLKLAHSFYKSMREAGAHDCTPAYNVLIRAFCKSAATMDSALKVFEQMPEKGCTPDVYTYSTLISGLCKLGRMDNAAALFKEMGEKGCAPTVVTYSSLIHGLCLCGRLDEAVEMFAEMGRKNVQPNVVTYSSLMDGLCKGGRSLEAISLMEQMASHRLQPNTVTYSTLIDGLCKEGRLQEAMAVLDRMRLQGRKPDAGLYSKFIMGLCDSGRCQDAANFLDEMVVSGVVPNRVTWSLQVKVHNMVARGLCMGKDPTRASQVYLRMRSQSISTDPETYHKLVACICEKGDVHKAERIVNEMLVEGCAPDQTIWATILGGLLARRKAREAAELLWSQLLEDSEKLTAVAKTDGRGVGTAGRRTVLARGWPGADGGRRRSDGDGTPAMSRPRGGAPANSSTVCGGNTRRQRLCCADGRRQMRPGRLAGEQTRIAAAAVTDVGRSARQWLVCASSSSATAVATVVCGRRRWM</sequence>
<dbReference type="PANTHER" id="PTHR47447:SF28">
    <property type="entry name" value="PENTACOTRIPEPTIDE-REPEAT REGION OF PRORP DOMAIN-CONTAINING PROTEIN"/>
    <property type="match status" value="1"/>
</dbReference>
<dbReference type="AlphaFoldDB" id="A0A843ULR4"/>
<dbReference type="OrthoDB" id="185373at2759"/>
<dbReference type="InterPro" id="IPR011990">
    <property type="entry name" value="TPR-like_helical_dom_sf"/>
</dbReference>
<feature type="region of interest" description="Disordered" evidence="4">
    <location>
        <begin position="553"/>
        <end position="590"/>
    </location>
</feature>
<dbReference type="Pfam" id="PF01535">
    <property type="entry name" value="PPR"/>
    <property type="match status" value="4"/>
</dbReference>
<dbReference type="FunFam" id="1.25.40.10:FF:000558">
    <property type="entry name" value="Pentatricopeptide repeat-containing protein At5g39710"/>
    <property type="match status" value="1"/>
</dbReference>
<feature type="repeat" description="PPR" evidence="3">
    <location>
        <begin position="315"/>
        <end position="349"/>
    </location>
</feature>
<feature type="repeat" description="PPR" evidence="3">
    <location>
        <begin position="209"/>
        <end position="244"/>
    </location>
</feature>
<evidence type="ECO:0000256" key="3">
    <source>
        <dbReference type="PROSITE-ProRule" id="PRU00708"/>
    </source>
</evidence>
<gene>
    <name evidence="5" type="ORF">Taro_013303</name>
</gene>
<feature type="non-terminal residue" evidence="5">
    <location>
        <position position="1"/>
    </location>
</feature>